<dbReference type="Pfam" id="PF13424">
    <property type="entry name" value="TPR_12"/>
    <property type="match status" value="1"/>
</dbReference>
<dbReference type="InterPro" id="IPR004358">
    <property type="entry name" value="Sig_transdc_His_kin-like_C"/>
</dbReference>
<dbReference type="EC" id="2.7.13.3" evidence="2"/>
<dbReference type="PANTHER" id="PTHR43547">
    <property type="entry name" value="TWO-COMPONENT HISTIDINE KINASE"/>
    <property type="match status" value="1"/>
</dbReference>
<dbReference type="InterPro" id="IPR005467">
    <property type="entry name" value="His_kinase_dom"/>
</dbReference>
<evidence type="ECO:0000256" key="1">
    <source>
        <dbReference type="ARBA" id="ARBA00000085"/>
    </source>
</evidence>
<dbReference type="SMART" id="SM00387">
    <property type="entry name" value="HATPase_c"/>
    <property type="match status" value="1"/>
</dbReference>
<dbReference type="Proteomes" id="UP000184513">
    <property type="component" value="Unassembled WGS sequence"/>
</dbReference>
<dbReference type="Gene3D" id="3.30.565.10">
    <property type="entry name" value="Histidine kinase-like ATPase, C-terminal domain"/>
    <property type="match status" value="1"/>
</dbReference>
<dbReference type="SUPFAM" id="SSF47384">
    <property type="entry name" value="Homodimeric domain of signal transducing histidine kinase"/>
    <property type="match status" value="1"/>
</dbReference>
<dbReference type="InterPro" id="IPR019734">
    <property type="entry name" value="TPR_rpt"/>
</dbReference>
<dbReference type="InterPro" id="IPR003594">
    <property type="entry name" value="HATPase_dom"/>
</dbReference>
<proteinExistence type="predicted"/>
<reference evidence="8 9" key="1">
    <citation type="submission" date="2016-11" db="EMBL/GenBank/DDBJ databases">
        <authorList>
            <person name="Jaros S."/>
            <person name="Januszkiewicz K."/>
            <person name="Wedrychowicz H."/>
        </authorList>
    </citation>
    <scope>NUCLEOTIDE SEQUENCE [LARGE SCALE GENOMIC DNA]</scope>
    <source>
        <strain evidence="8 9">CGMCC 1.6102</strain>
    </source>
</reference>
<keyword evidence="8" id="KW-0418">Kinase</keyword>
<dbReference type="EMBL" id="FRCY01000022">
    <property type="protein sequence ID" value="SHN34029.1"/>
    <property type="molecule type" value="Genomic_DNA"/>
</dbReference>
<keyword evidence="4" id="KW-0802">TPR repeat</keyword>
<evidence type="ECO:0000256" key="2">
    <source>
        <dbReference type="ARBA" id="ARBA00012438"/>
    </source>
</evidence>
<dbReference type="RefSeq" id="WP_073098026.1">
    <property type="nucleotide sequence ID" value="NZ_FRCY01000022.1"/>
</dbReference>
<dbReference type="CDD" id="cd00075">
    <property type="entry name" value="HATPase"/>
    <property type="match status" value="1"/>
</dbReference>
<dbReference type="CDD" id="cd00082">
    <property type="entry name" value="HisKA"/>
    <property type="match status" value="1"/>
</dbReference>
<evidence type="ECO:0000256" key="3">
    <source>
        <dbReference type="ARBA" id="ARBA00022553"/>
    </source>
</evidence>
<dbReference type="STRING" id="388280.SAMN04488057_12232"/>
<dbReference type="SMART" id="SM00028">
    <property type="entry name" value="TPR"/>
    <property type="match status" value="4"/>
</dbReference>
<comment type="catalytic activity">
    <reaction evidence="1">
        <text>ATP + protein L-histidine = ADP + protein N-phospho-L-histidine.</text>
        <dbReference type="EC" id="2.7.13.3"/>
    </reaction>
</comment>
<evidence type="ECO:0000256" key="4">
    <source>
        <dbReference type="PROSITE-ProRule" id="PRU00339"/>
    </source>
</evidence>
<keyword evidence="9" id="KW-1185">Reference proteome</keyword>
<dbReference type="OrthoDB" id="1269247at2"/>
<evidence type="ECO:0000256" key="6">
    <source>
        <dbReference type="SAM" id="Phobius"/>
    </source>
</evidence>
<evidence type="ECO:0000256" key="5">
    <source>
        <dbReference type="SAM" id="Coils"/>
    </source>
</evidence>
<organism evidence="8 9">
    <name type="scientific">Cyclobacterium lianum</name>
    <dbReference type="NCBI Taxonomy" id="388280"/>
    <lineage>
        <taxon>Bacteria</taxon>
        <taxon>Pseudomonadati</taxon>
        <taxon>Bacteroidota</taxon>
        <taxon>Cytophagia</taxon>
        <taxon>Cytophagales</taxon>
        <taxon>Cyclobacteriaceae</taxon>
        <taxon>Cyclobacterium</taxon>
    </lineage>
</organism>
<protein>
    <recommendedName>
        <fullName evidence="2">histidine kinase</fullName>
        <ecNumber evidence="2">2.7.13.3</ecNumber>
    </recommendedName>
</protein>
<dbReference type="AlphaFoldDB" id="A0A1M7QQZ6"/>
<gene>
    <name evidence="8" type="ORF">SAMN04488057_12232</name>
</gene>
<dbReference type="SMART" id="SM00388">
    <property type="entry name" value="HisKA"/>
    <property type="match status" value="1"/>
</dbReference>
<feature type="transmembrane region" description="Helical" evidence="6">
    <location>
        <begin position="340"/>
        <end position="359"/>
    </location>
</feature>
<dbReference type="SUPFAM" id="SSF48452">
    <property type="entry name" value="TPR-like"/>
    <property type="match status" value="1"/>
</dbReference>
<keyword evidence="6" id="KW-0472">Membrane</keyword>
<dbReference type="GO" id="GO:0000155">
    <property type="term" value="F:phosphorelay sensor kinase activity"/>
    <property type="evidence" value="ECO:0007669"/>
    <property type="project" value="InterPro"/>
</dbReference>
<dbReference type="PROSITE" id="PS50005">
    <property type="entry name" value="TPR"/>
    <property type="match status" value="1"/>
</dbReference>
<dbReference type="InterPro" id="IPR003661">
    <property type="entry name" value="HisK_dim/P_dom"/>
</dbReference>
<dbReference type="InterPro" id="IPR011990">
    <property type="entry name" value="TPR-like_helical_dom_sf"/>
</dbReference>
<keyword evidence="6" id="KW-0812">Transmembrane</keyword>
<dbReference type="Gene3D" id="1.10.287.130">
    <property type="match status" value="1"/>
</dbReference>
<feature type="domain" description="Histidine kinase" evidence="7">
    <location>
        <begin position="406"/>
        <end position="626"/>
    </location>
</feature>
<keyword evidence="6" id="KW-1133">Transmembrane helix</keyword>
<name>A0A1M7QQZ6_9BACT</name>
<keyword evidence="8" id="KW-0808">Transferase</keyword>
<dbReference type="PRINTS" id="PR00344">
    <property type="entry name" value="BCTRLSENSOR"/>
</dbReference>
<dbReference type="PANTHER" id="PTHR43547:SF2">
    <property type="entry name" value="HYBRID SIGNAL TRANSDUCTION HISTIDINE KINASE C"/>
    <property type="match status" value="1"/>
</dbReference>
<accession>A0A1M7QQZ6</accession>
<evidence type="ECO:0000313" key="9">
    <source>
        <dbReference type="Proteomes" id="UP000184513"/>
    </source>
</evidence>
<feature type="coiled-coil region" evidence="5">
    <location>
        <begin position="306"/>
        <end position="335"/>
    </location>
</feature>
<dbReference type="Pfam" id="PF02518">
    <property type="entry name" value="HATPase_c"/>
    <property type="match status" value="1"/>
</dbReference>
<dbReference type="InterPro" id="IPR036890">
    <property type="entry name" value="HATPase_C_sf"/>
</dbReference>
<keyword evidence="3" id="KW-0597">Phosphoprotein</keyword>
<evidence type="ECO:0000313" key="8">
    <source>
        <dbReference type="EMBL" id="SHN34029.1"/>
    </source>
</evidence>
<dbReference type="InterPro" id="IPR036097">
    <property type="entry name" value="HisK_dim/P_sf"/>
</dbReference>
<keyword evidence="5" id="KW-0175">Coiled coil</keyword>
<dbReference type="SUPFAM" id="SSF55874">
    <property type="entry name" value="ATPase domain of HSP90 chaperone/DNA topoisomerase II/histidine kinase"/>
    <property type="match status" value="1"/>
</dbReference>
<dbReference type="PROSITE" id="PS50109">
    <property type="entry name" value="HIS_KIN"/>
    <property type="match status" value="1"/>
</dbReference>
<feature type="repeat" description="TPR" evidence="4">
    <location>
        <begin position="147"/>
        <end position="180"/>
    </location>
</feature>
<dbReference type="Gene3D" id="1.25.40.10">
    <property type="entry name" value="Tetratricopeptide repeat domain"/>
    <property type="match status" value="2"/>
</dbReference>
<sequence>MPGRCFILLLLVTLFSTYRVNAQAWDKIDSLLKRASAIQYDQKDESLVLVNQALEQGEGLQDPLLLARIHNQAGRVHYIAGNYNDALEHFAIAKGYGEESAAVKEVLYATNGIALVQMVDKEYAEAIQLLEECLTVNVSLGDSLGVAKNHFNLGIAYDELGDFGLAMEHLQEAIGFLEADRKAVLNLMVKNRMAQVYHEMGNFDRAEYLFADVLQDEFSLTNWEKSFALTGLAKLKFDKGEIDSALHYGEQALLIAESHGATWDLQQVTGLLSQVYSALGIFDKAFYQLKAHKAYSDSLYDAAKNRQMARLQLNLAQADNQRLRAEKERDSNQIQQHYKLMFFLAVLVLLLAGLLYFFAKHLRLKEHFNRSLEKKNQAIRQQKDLIGQQNQSLKELNHVRTRLLSIISHDLRSPINAIKQLLDMRGQGFFDEKEELDVFALLSGQVKNTEHLLNDLLEWANTQMDGMDANPAEVFLAELVDRVLAHLNFQLNAKFIDVRHQIEDGMPNKAWIDKNHLKIILQNLIGNAIKFTPEYGRIDIFYEEDGQFIFCHIKDSGVGIDEMHQNLINGDEGGRMPSMVGTANEKGTGLGLLLVKQFLTLNGGKMDVQSLSGWGTQFTLQLKKCQKPEFDCG</sequence>
<evidence type="ECO:0000259" key="7">
    <source>
        <dbReference type="PROSITE" id="PS50109"/>
    </source>
</evidence>